<proteinExistence type="predicted"/>
<dbReference type="EMBL" id="JAFEMC010000004">
    <property type="protein sequence ID" value="MBM6577393.1"/>
    <property type="molecule type" value="Genomic_DNA"/>
</dbReference>
<evidence type="ECO:0000313" key="2">
    <source>
        <dbReference type="EMBL" id="MBM6577393.1"/>
    </source>
</evidence>
<dbReference type="Proteomes" id="UP000763641">
    <property type="component" value="Unassembled WGS sequence"/>
</dbReference>
<feature type="region of interest" description="Disordered" evidence="1">
    <location>
        <begin position="345"/>
        <end position="385"/>
    </location>
</feature>
<evidence type="ECO:0000256" key="1">
    <source>
        <dbReference type="SAM" id="MobiDB-lite"/>
    </source>
</evidence>
<protein>
    <submittedName>
        <fullName evidence="2">Uncharacterized protein</fullName>
    </submittedName>
</protein>
<dbReference type="RefSeq" id="WP_204199502.1">
    <property type="nucleotide sequence ID" value="NZ_JAFEMC010000004.1"/>
</dbReference>
<comment type="caution">
    <text evidence="2">The sequence shown here is derived from an EMBL/GenBank/DDBJ whole genome shotgun (WGS) entry which is preliminary data.</text>
</comment>
<reference evidence="2 3" key="1">
    <citation type="submission" date="2020-12" db="EMBL/GenBank/DDBJ databases">
        <title>Sphingomonas sp.</title>
        <authorList>
            <person name="Kim M.K."/>
        </authorList>
    </citation>
    <scope>NUCLEOTIDE SEQUENCE [LARGE SCALE GENOMIC DNA]</scope>
    <source>
        <strain evidence="2 3">BT552</strain>
    </source>
</reference>
<evidence type="ECO:0000313" key="3">
    <source>
        <dbReference type="Proteomes" id="UP000763641"/>
    </source>
</evidence>
<gene>
    <name evidence="2" type="ORF">ILT43_13495</name>
</gene>
<accession>A0ABS2D916</accession>
<keyword evidence="3" id="KW-1185">Reference proteome</keyword>
<organism evidence="2 3">
    <name type="scientific">Sphingomonas longa</name>
    <dbReference type="NCBI Taxonomy" id="2778730"/>
    <lineage>
        <taxon>Bacteria</taxon>
        <taxon>Pseudomonadati</taxon>
        <taxon>Pseudomonadota</taxon>
        <taxon>Alphaproteobacteria</taxon>
        <taxon>Sphingomonadales</taxon>
        <taxon>Sphingomonadaceae</taxon>
        <taxon>Sphingomonas</taxon>
    </lineage>
</organism>
<name>A0ABS2D916_9SPHN</name>
<feature type="compositionally biased region" description="Polar residues" evidence="1">
    <location>
        <begin position="345"/>
        <end position="357"/>
    </location>
</feature>
<sequence>MTSVLSLFTSSAAAAGTLPPGKGDLATLAKTADVPTLTVHVRQHPQDRDALESAMVRAGRSGDVSRMAQALKTPDYEVAVWNRYGKIGGPAFPNRAAGDPAFRVGESAAWETLQAAGKVTAPERHVISHMSASEGRLDSVQAYDNQIVSVGAMQKTVNPQGTGEFPRQVWDFKEANPDKYRTLFADRGWTVERVAKGHSDASFALRLTVDGKTPTAPETAAYIKDRSAPDHWGTALDPLQKAGRDPDFQAQQIKDFQTRLTAAVGTVPAGAAYTRPAGDYVTSEQGAAMILNHHVNRPAHVDNAFGAALDTFYAANPKASRDPATWTAEQRTTYEADILANYSTERASTNYKPQMTHATERAERIMGPSSPLSAVPGSFTRTATP</sequence>